<dbReference type="GO" id="GO:0009982">
    <property type="term" value="F:pseudouridine synthase activity"/>
    <property type="evidence" value="ECO:0007669"/>
    <property type="project" value="InterPro"/>
</dbReference>
<feature type="compositionally biased region" description="Basic and acidic residues" evidence="3">
    <location>
        <begin position="793"/>
        <end position="803"/>
    </location>
</feature>
<dbReference type="SUPFAM" id="SSF55120">
    <property type="entry name" value="Pseudouridine synthase"/>
    <property type="match status" value="1"/>
</dbReference>
<feature type="region of interest" description="Disordered" evidence="3">
    <location>
        <begin position="196"/>
        <end position="230"/>
    </location>
</feature>
<dbReference type="CDD" id="cd02576">
    <property type="entry name" value="PseudoU_synth_ScPUS7"/>
    <property type="match status" value="1"/>
</dbReference>
<feature type="compositionally biased region" description="Low complexity" evidence="3">
    <location>
        <begin position="935"/>
        <end position="950"/>
    </location>
</feature>
<feature type="compositionally biased region" description="Low complexity" evidence="3">
    <location>
        <begin position="209"/>
        <end position="225"/>
    </location>
</feature>
<dbReference type="InterPro" id="IPR042214">
    <property type="entry name" value="TruD_catalytic"/>
</dbReference>
<evidence type="ECO:0000259" key="4">
    <source>
        <dbReference type="PROSITE" id="PS50984"/>
    </source>
</evidence>
<reference evidence="5" key="1">
    <citation type="submission" date="2022-07" db="EMBL/GenBank/DDBJ databases">
        <title>Fungi with potential for degradation of polypropylene.</title>
        <authorList>
            <person name="Gostincar C."/>
        </authorList>
    </citation>
    <scope>NUCLEOTIDE SEQUENCE</scope>
    <source>
        <strain evidence="5">EXF-13308</strain>
    </source>
</reference>
<sequence length="998" mass="109657">MSRQSPEEPGGVPANSLAAYPQSRNHLASVRAGSEQALGIVHFVSAVDFGWHGDIRKRYTDFLVNEIRKNGTVLHLTDYEELAEDPGNGSNLTDSTGPTPSDRTTSNGSSSETSETVPINEQDVALLETLLGRDIAKELIELNSHIVKGNSRGPPRPVVFAPITDRVQRGLIHREIRRIFVSRIETVADNNGVITATPFKSSNPRNQFNTRRGNQRGPRNNPRTRAAPLRPFSELGGDYLHFTLYKENKDTMDAINHIARMLKIKATNFGFAGTKDRRAATVQRVSAYKIRSENLKFLNGRMPAMKMGDFAYHKHPIQLGDHGGNQFVITVKNCYLARAQGCSIQRRLEMMEHAVKTALKNATQNGFLNYFGLQRFGTHTIGTHQVGMMILQGNFEGAVDALLHVDTHLIDDVESMEEIDPTVSNRDELGRAKAILAWRRGGDVDSALRFMPRRFNAETNIIRHLAKGRASQRDFCGALMTITRGMRMMYIHAYQSFVWNHVASERWARYGSKVVKGDLIFVDPDNNMVQGDLDDMSGDPFYQRARPLTAEEVDSGKFTILDIVLPTPGFDVVYPDNDIGDFFVQFMSKDENGGLDPYNMRRRQREFSLSGAYRRLIATFIGTPSYEVQAYSDPNVQLHPTDLDLINQRKAAHGAVPKTLQKDHSAVANKEVPLAAPEVGEPLITFNEDTVAADVKAEASNTAIKTSVDAWKSFARDPKAADNLLDMEAQQRRETMPKYDTRLNTTWFETSLDGTNKRIKIEKHHYVDDGAKATTGSNAALPVAEVGSGEMSSGEHRAVDTKPVRQPTVPAAEGLGGFARLARENAPPKSFVHITGQASASLSEASAQEGVSSLSTESTFPEQAYIPSAAFLEPPNYTPPANYLSTEALPAPYVRSPMYTTPGPGQAASARAASPLEAAGTVAESKTHSWDSGYPRSMTSGSRSPSGTPTDLSENMDIAVVLKFGLGSSSYATIALRELMGAVIPESKEATPDKDTLL</sequence>
<dbReference type="PROSITE" id="PS50984">
    <property type="entry name" value="TRUD"/>
    <property type="match status" value="1"/>
</dbReference>
<keyword evidence="2" id="KW-0413">Isomerase</keyword>
<name>A0AA38S1U3_9PEZI</name>
<dbReference type="NCBIfam" id="TIGR00094">
    <property type="entry name" value="tRNA_TruD_broad"/>
    <property type="match status" value="1"/>
</dbReference>
<protein>
    <submittedName>
        <fullName evidence="5">Pseudouridine synthase TruD/Pus7</fullName>
    </submittedName>
</protein>
<dbReference type="GO" id="GO:0005634">
    <property type="term" value="C:nucleus"/>
    <property type="evidence" value="ECO:0007669"/>
    <property type="project" value="TreeGrafter"/>
</dbReference>
<feature type="compositionally biased region" description="Polar residues" evidence="3">
    <location>
        <begin position="88"/>
        <end position="103"/>
    </location>
</feature>
<evidence type="ECO:0000256" key="1">
    <source>
        <dbReference type="ARBA" id="ARBA00007953"/>
    </source>
</evidence>
<dbReference type="InterPro" id="IPR020103">
    <property type="entry name" value="PsdUridine_synth_cat_dom_sf"/>
</dbReference>
<feature type="domain" description="TRUD" evidence="4">
    <location>
        <begin position="366"/>
        <end position="619"/>
    </location>
</feature>
<evidence type="ECO:0000256" key="2">
    <source>
        <dbReference type="ARBA" id="ARBA00023235"/>
    </source>
</evidence>
<proteinExistence type="inferred from homology"/>
<feature type="compositionally biased region" description="Polar residues" evidence="3">
    <location>
        <begin position="196"/>
        <end position="208"/>
    </location>
</feature>
<dbReference type="Proteomes" id="UP001174694">
    <property type="component" value="Unassembled WGS sequence"/>
</dbReference>
<dbReference type="GO" id="GO:0003723">
    <property type="term" value="F:RNA binding"/>
    <property type="evidence" value="ECO:0007669"/>
    <property type="project" value="InterPro"/>
</dbReference>
<dbReference type="AlphaFoldDB" id="A0AA38S1U3"/>
<dbReference type="PANTHER" id="PTHR13326:SF21">
    <property type="entry name" value="PSEUDOURIDYLATE SYNTHASE PUS7L"/>
    <property type="match status" value="1"/>
</dbReference>
<feature type="compositionally biased region" description="Low complexity" evidence="3">
    <location>
        <begin position="902"/>
        <end position="920"/>
    </location>
</feature>
<evidence type="ECO:0000256" key="3">
    <source>
        <dbReference type="SAM" id="MobiDB-lite"/>
    </source>
</evidence>
<keyword evidence="6" id="KW-1185">Reference proteome</keyword>
<accession>A0AA38S1U3</accession>
<gene>
    <name evidence="5" type="ORF">NKR23_g2183</name>
</gene>
<dbReference type="EMBL" id="JANBVO010000004">
    <property type="protein sequence ID" value="KAJ9154730.1"/>
    <property type="molecule type" value="Genomic_DNA"/>
</dbReference>
<feature type="region of interest" description="Disordered" evidence="3">
    <location>
        <begin position="81"/>
        <end position="119"/>
    </location>
</feature>
<dbReference type="InterPro" id="IPR011760">
    <property type="entry name" value="PsdUridine_synth_TruD_insert"/>
</dbReference>
<evidence type="ECO:0000313" key="5">
    <source>
        <dbReference type="EMBL" id="KAJ9154730.1"/>
    </source>
</evidence>
<evidence type="ECO:0000313" key="6">
    <source>
        <dbReference type="Proteomes" id="UP001174694"/>
    </source>
</evidence>
<organism evidence="5 6">
    <name type="scientific">Pleurostoma richardsiae</name>
    <dbReference type="NCBI Taxonomy" id="41990"/>
    <lineage>
        <taxon>Eukaryota</taxon>
        <taxon>Fungi</taxon>
        <taxon>Dikarya</taxon>
        <taxon>Ascomycota</taxon>
        <taxon>Pezizomycotina</taxon>
        <taxon>Sordariomycetes</taxon>
        <taxon>Sordariomycetidae</taxon>
        <taxon>Calosphaeriales</taxon>
        <taxon>Pleurostomataceae</taxon>
        <taxon>Pleurostoma</taxon>
    </lineage>
</organism>
<dbReference type="Pfam" id="PF01142">
    <property type="entry name" value="TruD"/>
    <property type="match status" value="1"/>
</dbReference>
<feature type="region of interest" description="Disordered" evidence="3">
    <location>
        <begin position="902"/>
        <end position="952"/>
    </location>
</feature>
<feature type="compositionally biased region" description="Low complexity" evidence="3">
    <location>
        <begin position="104"/>
        <end position="116"/>
    </location>
</feature>
<feature type="region of interest" description="Disordered" evidence="3">
    <location>
        <begin position="788"/>
        <end position="809"/>
    </location>
</feature>
<dbReference type="Gene3D" id="3.30.2350.20">
    <property type="entry name" value="TruD, catalytic domain"/>
    <property type="match status" value="3"/>
</dbReference>
<dbReference type="InterPro" id="IPR001656">
    <property type="entry name" value="PsdUridine_synth_TruD"/>
</dbReference>
<comment type="caution">
    <text evidence="5">The sequence shown here is derived from an EMBL/GenBank/DDBJ whole genome shotgun (WGS) entry which is preliminary data.</text>
</comment>
<dbReference type="PANTHER" id="PTHR13326">
    <property type="entry name" value="TRNA PSEUDOURIDINE SYNTHASE D"/>
    <property type="match status" value="1"/>
</dbReference>
<dbReference type="GO" id="GO:0001522">
    <property type="term" value="P:pseudouridine synthesis"/>
    <property type="evidence" value="ECO:0007669"/>
    <property type="project" value="InterPro"/>
</dbReference>
<comment type="similarity">
    <text evidence="1">Belongs to the pseudouridine synthase TruD family.</text>
</comment>